<comment type="caution">
    <text evidence="1">The sequence shown here is derived from an EMBL/GenBank/DDBJ whole genome shotgun (WGS) entry which is preliminary data.</text>
</comment>
<evidence type="ECO:0000313" key="1">
    <source>
        <dbReference type="EMBL" id="KAG5392669.1"/>
    </source>
</evidence>
<keyword evidence="2" id="KW-1185">Reference proteome</keyword>
<sequence>MHQSIVLFNTFFKKSFRIPFFILLCKPYSSYVVISCIHSRKSPKKGSLVVRLCLDTRRDRQQNSRFVTNWIIMRASKYPRREEDRMCDFRRNYGSVGATARLEQRWMDAIDGCSLMAPELARGNLEPDQGSATKKPLSFSSAFLVCGRRENDCLTPCHESFSIFLERTCTVASDTTGHTRVIHVPSFPLSRRHCLFHRTFQYNNKKTSNVIKNRNRNTVGELGEKALFSMYWNGDNRCVRDQKLLPYSRRLYILT</sequence>
<evidence type="ECO:0000313" key="2">
    <source>
        <dbReference type="Proteomes" id="UP000823674"/>
    </source>
</evidence>
<dbReference type="EMBL" id="JADBGQ010000006">
    <property type="protein sequence ID" value="KAG5392669.1"/>
    <property type="molecule type" value="Genomic_DNA"/>
</dbReference>
<gene>
    <name evidence="1" type="primary">A06p017510.1_BraROA</name>
    <name evidence="1" type="ORF">IGI04_022632</name>
</gene>
<feature type="non-terminal residue" evidence="1">
    <location>
        <position position="255"/>
    </location>
</feature>
<dbReference type="Proteomes" id="UP000823674">
    <property type="component" value="Chromosome A06"/>
</dbReference>
<proteinExistence type="predicted"/>
<organism evidence="1 2">
    <name type="scientific">Brassica rapa subsp. trilocularis</name>
    <dbReference type="NCBI Taxonomy" id="1813537"/>
    <lineage>
        <taxon>Eukaryota</taxon>
        <taxon>Viridiplantae</taxon>
        <taxon>Streptophyta</taxon>
        <taxon>Embryophyta</taxon>
        <taxon>Tracheophyta</taxon>
        <taxon>Spermatophyta</taxon>
        <taxon>Magnoliopsida</taxon>
        <taxon>eudicotyledons</taxon>
        <taxon>Gunneridae</taxon>
        <taxon>Pentapetalae</taxon>
        <taxon>rosids</taxon>
        <taxon>malvids</taxon>
        <taxon>Brassicales</taxon>
        <taxon>Brassicaceae</taxon>
        <taxon>Brassiceae</taxon>
        <taxon>Brassica</taxon>
    </lineage>
</organism>
<name>A0ABQ7M4Y9_BRACM</name>
<accession>A0ABQ7M4Y9</accession>
<protein>
    <submittedName>
        <fullName evidence="1">Uncharacterized protein</fullName>
    </submittedName>
</protein>
<reference evidence="1 2" key="1">
    <citation type="submission" date="2021-03" db="EMBL/GenBank/DDBJ databases">
        <authorList>
            <person name="King G.J."/>
            <person name="Bancroft I."/>
            <person name="Baten A."/>
            <person name="Bloomfield J."/>
            <person name="Borpatragohain P."/>
            <person name="He Z."/>
            <person name="Irish N."/>
            <person name="Irwin J."/>
            <person name="Liu K."/>
            <person name="Mauleon R.P."/>
            <person name="Moore J."/>
            <person name="Morris R."/>
            <person name="Ostergaard L."/>
            <person name="Wang B."/>
            <person name="Wells R."/>
        </authorList>
    </citation>
    <scope>NUCLEOTIDE SEQUENCE [LARGE SCALE GENOMIC DNA]</scope>
    <source>
        <strain evidence="1">R-o-18</strain>
        <tissue evidence="1">Leaf</tissue>
    </source>
</reference>